<gene>
    <name evidence="1" type="ORF">Ga0074812_108141</name>
</gene>
<evidence type="ECO:0000313" key="2">
    <source>
        <dbReference type="Proteomes" id="UP000198802"/>
    </source>
</evidence>
<dbReference type="Gene3D" id="3.90.640.10">
    <property type="entry name" value="Actin, Chain A, domain 4"/>
    <property type="match status" value="1"/>
</dbReference>
<evidence type="ECO:0000313" key="1">
    <source>
        <dbReference type="EMBL" id="CUU56613.1"/>
    </source>
</evidence>
<sequence length="1069" mass="115987">MADFELITRSTDPRVTLQGANTYTASPDPILGGTYGLPEVTMQLLVPGRALPKIQAELSVDDPQAEPLAEWLRGNWLRLVDAGHPAAAVTVLTNPGIRVPGELITAAATVAVTWSSPAVNETVLLVTLEPSAATADPPAREYTGFAVFDFGTTTTAITLRYKPRVDLQDPLDPEQARALARALAGLLRVPLTDTQDEWAKLLGGVPAEVFRRTGDQRTLDEIAAQLDSGNLEVLHAVLGPLEVACHGRRAPRELHRRLDQALRDAYAVPPLQANGLQSVRFSAPEESSVTALSSMVHVVTFDPLTVRMELRDQPPKDGGKIEGSVRSLKREFPSITVPRPLSTLREFRARGDLPEAARTAQTDDLLGQVFKHLYGEAQQRLEENPDTGEPLALRRVFLLCPTVTPPAARERLRELALKAMPDVEIPPIDVDEGIAAALYFVMLGIGSASGIGVEALRGRSRRLPDGPNGEKRWQRTILVVDIGGGTTDIALIGVRLTEIPVGADDDRLIGRRYRLTPEVLGTTGHPQLGGDNLTLRVFYWLKAAIADAYLLAAGQPAENLARQVVTSGARKPVPATVRARLDELVPTRGEGKATEFLELWHKADKAKQQLGGRRAWEDGDLSKFLSASVKTSANPGGNDSSGSGNSGAEMTFKVTLGSEDFERLVRPLIRRAAGLAAAQVSASFRGDPDARLDEVALSGRTVEMPLVAETIRARLADLSVRGRPLTWNPTNLVVEKKRAKEVASMGAAWAATVAGVGVDERAQKGDSRIAFQTGGLMLRLPCDFRLRGNDDVADDVLRAGDPFVIGHKGELGTARGPWGAVWGSADLYRMIDASEDIVWGQFVPAREAALEHVSTESDNRWKPLAPGQPKVQMQVEVDQRLNPFVNLCLGRVPYLVAEDEGYELRQQALTDGTATAAVFAVPDQSGPERAVEVFPALPNGTVAESYPDMFVRPAATDGQPQEFRARVSIVPLPEIPDGGTWTFLARTLDGDSPVFGPVPKPEWQVEEGASWFASLSEDGRLRLHLGRPRYWPARSFTDLLRNPGSVLRKEMRPGVPDLDPDWIPFTGEH</sequence>
<proteinExistence type="predicted"/>
<reference evidence="2" key="1">
    <citation type="submission" date="2015-11" db="EMBL/GenBank/DDBJ databases">
        <authorList>
            <person name="Varghese N."/>
        </authorList>
    </citation>
    <scope>NUCLEOTIDE SEQUENCE [LARGE SCALE GENOMIC DNA]</scope>
    <source>
        <strain evidence="2">DSM 45899</strain>
    </source>
</reference>
<dbReference type="AlphaFoldDB" id="A0A0S4QLS6"/>
<dbReference type="PANTHER" id="PTHR42749">
    <property type="entry name" value="CELL SHAPE-DETERMINING PROTEIN MREB"/>
    <property type="match status" value="1"/>
</dbReference>
<organism evidence="1 2">
    <name type="scientific">Parafrankia irregularis</name>
    <dbReference type="NCBI Taxonomy" id="795642"/>
    <lineage>
        <taxon>Bacteria</taxon>
        <taxon>Bacillati</taxon>
        <taxon>Actinomycetota</taxon>
        <taxon>Actinomycetes</taxon>
        <taxon>Frankiales</taxon>
        <taxon>Frankiaceae</taxon>
        <taxon>Parafrankia</taxon>
    </lineage>
</organism>
<name>A0A0S4QLS6_9ACTN</name>
<dbReference type="InterPro" id="IPR043129">
    <property type="entry name" value="ATPase_NBD"/>
</dbReference>
<dbReference type="RefSeq" id="WP_091277236.1">
    <property type="nucleotide sequence ID" value="NZ_FAOZ01000008.1"/>
</dbReference>
<keyword evidence="2" id="KW-1185">Reference proteome</keyword>
<protein>
    <recommendedName>
        <fullName evidence="3">Virulence factor SrfB</fullName>
    </recommendedName>
</protein>
<dbReference type="EMBL" id="FAOZ01000008">
    <property type="protein sequence ID" value="CUU56613.1"/>
    <property type="molecule type" value="Genomic_DNA"/>
</dbReference>
<evidence type="ECO:0008006" key="3">
    <source>
        <dbReference type="Google" id="ProtNLM"/>
    </source>
</evidence>
<dbReference type="Proteomes" id="UP000198802">
    <property type="component" value="Unassembled WGS sequence"/>
</dbReference>
<dbReference type="Gene3D" id="3.30.420.40">
    <property type="match status" value="2"/>
</dbReference>
<accession>A0A0S4QLS6</accession>
<dbReference type="PANTHER" id="PTHR42749:SF1">
    <property type="entry name" value="CELL SHAPE-DETERMINING PROTEIN MREB"/>
    <property type="match status" value="1"/>
</dbReference>
<dbReference type="SUPFAM" id="SSF53067">
    <property type="entry name" value="Actin-like ATPase domain"/>
    <property type="match status" value="1"/>
</dbReference>